<keyword evidence="1" id="KW-0472">Membrane</keyword>
<dbReference type="PANTHER" id="PTHR11819:SF195">
    <property type="entry name" value="SODIUM_GLUCOSE COTRANSPORTER 4"/>
    <property type="match status" value="1"/>
</dbReference>
<accession>A0A2G8KKW6</accession>
<dbReference type="PANTHER" id="PTHR11819">
    <property type="entry name" value="SOLUTE CARRIER FAMILY 5"/>
    <property type="match status" value="1"/>
</dbReference>
<feature type="chain" id="PRO_5013788901" evidence="2">
    <location>
        <begin position="24"/>
        <end position="168"/>
    </location>
</feature>
<keyword evidence="4" id="KW-1185">Reference proteome</keyword>
<keyword evidence="1" id="KW-1133">Transmembrane helix</keyword>
<reference evidence="3 4" key="1">
    <citation type="journal article" date="2017" name="PLoS Biol.">
        <title>The sea cucumber genome provides insights into morphological evolution and visceral regeneration.</title>
        <authorList>
            <person name="Zhang X."/>
            <person name="Sun L."/>
            <person name="Yuan J."/>
            <person name="Sun Y."/>
            <person name="Gao Y."/>
            <person name="Zhang L."/>
            <person name="Li S."/>
            <person name="Dai H."/>
            <person name="Hamel J.F."/>
            <person name="Liu C."/>
            <person name="Yu Y."/>
            <person name="Liu S."/>
            <person name="Lin W."/>
            <person name="Guo K."/>
            <person name="Jin S."/>
            <person name="Xu P."/>
            <person name="Storey K.B."/>
            <person name="Huan P."/>
            <person name="Zhang T."/>
            <person name="Zhou Y."/>
            <person name="Zhang J."/>
            <person name="Lin C."/>
            <person name="Li X."/>
            <person name="Xing L."/>
            <person name="Huo D."/>
            <person name="Sun M."/>
            <person name="Wang L."/>
            <person name="Mercier A."/>
            <person name="Li F."/>
            <person name="Yang H."/>
            <person name="Xiang J."/>
        </authorList>
    </citation>
    <scope>NUCLEOTIDE SEQUENCE [LARGE SCALE GENOMIC DNA]</scope>
    <source>
        <strain evidence="3">Shaxun</strain>
        <tissue evidence="3">Muscle</tissue>
    </source>
</reference>
<name>A0A2G8KKW6_STIJA</name>
<dbReference type="GO" id="GO:0005412">
    <property type="term" value="F:D-glucose:sodium symporter activity"/>
    <property type="evidence" value="ECO:0007669"/>
    <property type="project" value="TreeGrafter"/>
</dbReference>
<feature type="transmembrane region" description="Helical" evidence="1">
    <location>
        <begin position="37"/>
        <end position="58"/>
    </location>
</feature>
<organism evidence="3 4">
    <name type="scientific">Stichopus japonicus</name>
    <name type="common">Sea cucumber</name>
    <dbReference type="NCBI Taxonomy" id="307972"/>
    <lineage>
        <taxon>Eukaryota</taxon>
        <taxon>Metazoa</taxon>
        <taxon>Echinodermata</taxon>
        <taxon>Eleutherozoa</taxon>
        <taxon>Echinozoa</taxon>
        <taxon>Holothuroidea</taxon>
        <taxon>Aspidochirotacea</taxon>
        <taxon>Aspidochirotida</taxon>
        <taxon>Stichopodidae</taxon>
        <taxon>Apostichopus</taxon>
    </lineage>
</organism>
<feature type="signal peptide" evidence="2">
    <location>
        <begin position="1"/>
        <end position="23"/>
    </location>
</feature>
<keyword evidence="1" id="KW-0812">Transmembrane</keyword>
<dbReference type="AlphaFoldDB" id="A0A2G8KKW6"/>
<evidence type="ECO:0000313" key="4">
    <source>
        <dbReference type="Proteomes" id="UP000230750"/>
    </source>
</evidence>
<protein>
    <submittedName>
        <fullName evidence="3">Putative sodium/glucose cotransporter 4 isoform X1</fullName>
    </submittedName>
</protein>
<dbReference type="GO" id="GO:0005886">
    <property type="term" value="C:plasma membrane"/>
    <property type="evidence" value="ECO:0007669"/>
    <property type="project" value="TreeGrafter"/>
</dbReference>
<gene>
    <name evidence="3" type="ORF">BSL78_14461</name>
</gene>
<comment type="caution">
    <text evidence="3">The sequence shown here is derived from an EMBL/GenBank/DDBJ whole genome shotgun (WGS) entry which is preliminary data.</text>
</comment>
<proteinExistence type="predicted"/>
<dbReference type="EMBL" id="MRZV01000509">
    <property type="protein sequence ID" value="PIK48649.1"/>
    <property type="molecule type" value="Genomic_DNA"/>
</dbReference>
<evidence type="ECO:0000256" key="1">
    <source>
        <dbReference type="SAM" id="Phobius"/>
    </source>
</evidence>
<sequence length="168" mass="19195">MFGLVIGMTRMVLDFAYVAPACGEDDTRPGILANWHYLYFGIFLFGIVCIFTIIVSLLTQPLPETYVNGLTFWTRKLKLESKLEPTEMANMNDNEEDRSDDEEITFSRKVVDWMCGTGKSEQREPTDEEIAALEKLSNLEESKLEKYILNSSAIFMVACSVFLWAFFA</sequence>
<keyword evidence="2" id="KW-0732">Signal</keyword>
<dbReference type="Proteomes" id="UP000230750">
    <property type="component" value="Unassembled WGS sequence"/>
</dbReference>
<dbReference type="OrthoDB" id="6132759at2759"/>
<dbReference type="STRING" id="307972.A0A2G8KKW6"/>
<evidence type="ECO:0000313" key="3">
    <source>
        <dbReference type="EMBL" id="PIK48649.1"/>
    </source>
</evidence>
<feature type="transmembrane region" description="Helical" evidence="1">
    <location>
        <begin position="147"/>
        <end position="167"/>
    </location>
</feature>
<evidence type="ECO:0000256" key="2">
    <source>
        <dbReference type="SAM" id="SignalP"/>
    </source>
</evidence>